<dbReference type="InterPro" id="IPR025669">
    <property type="entry name" value="AAA_dom"/>
</dbReference>
<dbReference type="RefSeq" id="WP_136434387.1">
    <property type="nucleotide sequence ID" value="NZ_JBHSNS010000001.1"/>
</dbReference>
<dbReference type="Proteomes" id="UP001596072">
    <property type="component" value="Unassembled WGS sequence"/>
</dbReference>
<evidence type="ECO:0000256" key="2">
    <source>
        <dbReference type="ARBA" id="ARBA00022741"/>
    </source>
</evidence>
<gene>
    <name evidence="8" type="ORF">ACFPQB_02510</name>
</gene>
<reference evidence="9" key="1">
    <citation type="journal article" date="2019" name="Int. J. Syst. Evol. Microbiol.">
        <title>The Global Catalogue of Microorganisms (GCM) 10K type strain sequencing project: providing services to taxonomists for standard genome sequencing and annotation.</title>
        <authorList>
            <consortium name="The Broad Institute Genomics Platform"/>
            <consortium name="The Broad Institute Genome Sequencing Center for Infectious Disease"/>
            <person name="Wu L."/>
            <person name="Ma J."/>
        </authorList>
    </citation>
    <scope>NUCLEOTIDE SEQUENCE [LARGE SCALE GENOMIC DNA]</scope>
    <source>
        <strain evidence="9">YIM 94188</strain>
    </source>
</reference>
<dbReference type="InterPro" id="IPR027417">
    <property type="entry name" value="P-loop_NTPase"/>
</dbReference>
<dbReference type="InterPro" id="IPR005702">
    <property type="entry name" value="Wzc-like_C"/>
</dbReference>
<dbReference type="Pfam" id="PF13614">
    <property type="entry name" value="AAA_31"/>
    <property type="match status" value="1"/>
</dbReference>
<comment type="caution">
    <text evidence="8">The sequence shown here is derived from an EMBL/GenBank/DDBJ whole genome shotgun (WGS) entry which is preliminary data.</text>
</comment>
<feature type="domain" description="AAA" evidence="7">
    <location>
        <begin position="284"/>
        <end position="402"/>
    </location>
</feature>
<keyword evidence="2" id="KW-0547">Nucleotide-binding</keyword>
<feature type="transmembrane region" description="Helical" evidence="6">
    <location>
        <begin position="181"/>
        <end position="201"/>
    </location>
</feature>
<evidence type="ECO:0000259" key="7">
    <source>
        <dbReference type="Pfam" id="PF13614"/>
    </source>
</evidence>
<dbReference type="Gene3D" id="3.40.50.300">
    <property type="entry name" value="P-loop containing nucleotide triphosphate hydrolases"/>
    <property type="match status" value="1"/>
</dbReference>
<dbReference type="CDD" id="cd05387">
    <property type="entry name" value="BY-kinase"/>
    <property type="match status" value="1"/>
</dbReference>
<name>A0ABW0ZDQ4_9ACTN</name>
<keyword evidence="3" id="KW-0418">Kinase</keyword>
<evidence type="ECO:0000256" key="6">
    <source>
        <dbReference type="SAM" id="Phobius"/>
    </source>
</evidence>
<keyword evidence="6" id="KW-0812">Transmembrane</keyword>
<keyword evidence="9" id="KW-1185">Reference proteome</keyword>
<dbReference type="PANTHER" id="PTHR32309">
    <property type="entry name" value="TYROSINE-PROTEIN KINASE"/>
    <property type="match status" value="1"/>
</dbReference>
<keyword evidence="5" id="KW-0829">Tyrosine-protein kinase</keyword>
<keyword evidence="6" id="KW-0472">Membrane</keyword>
<keyword evidence="4" id="KW-0067">ATP-binding</keyword>
<evidence type="ECO:0000313" key="9">
    <source>
        <dbReference type="Proteomes" id="UP001596072"/>
    </source>
</evidence>
<evidence type="ECO:0000256" key="1">
    <source>
        <dbReference type="ARBA" id="ARBA00022679"/>
    </source>
</evidence>
<evidence type="ECO:0000256" key="4">
    <source>
        <dbReference type="ARBA" id="ARBA00022840"/>
    </source>
</evidence>
<organism evidence="8 9">
    <name type="scientific">Nocardioides vastitatis</name>
    <dbReference type="NCBI Taxonomy" id="2568655"/>
    <lineage>
        <taxon>Bacteria</taxon>
        <taxon>Bacillati</taxon>
        <taxon>Actinomycetota</taxon>
        <taxon>Actinomycetes</taxon>
        <taxon>Propionibacteriales</taxon>
        <taxon>Nocardioidaceae</taxon>
        <taxon>Nocardioides</taxon>
    </lineage>
</organism>
<proteinExistence type="predicted"/>
<dbReference type="PANTHER" id="PTHR32309:SF31">
    <property type="entry name" value="CAPSULAR EXOPOLYSACCHARIDE FAMILY"/>
    <property type="match status" value="1"/>
</dbReference>
<keyword evidence="1" id="KW-0808">Transferase</keyword>
<evidence type="ECO:0000313" key="8">
    <source>
        <dbReference type="EMBL" id="MFC5727774.1"/>
    </source>
</evidence>
<dbReference type="InterPro" id="IPR050445">
    <property type="entry name" value="Bact_polysacc_biosynth/exp"/>
</dbReference>
<keyword evidence="6" id="KW-1133">Transmembrane helix</keyword>
<protein>
    <submittedName>
        <fullName evidence="8">AAA family ATPase</fullName>
    </submittedName>
</protein>
<dbReference type="SUPFAM" id="SSF52540">
    <property type="entry name" value="P-loop containing nucleoside triphosphate hydrolases"/>
    <property type="match status" value="1"/>
</dbReference>
<dbReference type="EMBL" id="JBHSNS010000001">
    <property type="protein sequence ID" value="MFC5727774.1"/>
    <property type="molecule type" value="Genomic_DNA"/>
</dbReference>
<feature type="transmembrane region" description="Helical" evidence="6">
    <location>
        <begin position="35"/>
        <end position="55"/>
    </location>
</feature>
<accession>A0ABW0ZDQ4</accession>
<evidence type="ECO:0000256" key="5">
    <source>
        <dbReference type="ARBA" id="ARBA00023137"/>
    </source>
</evidence>
<sequence>MSAIFDPPIESVRPAPSSAQTGLRALGALLWRRRLVVSFVFVLMAATVTTGLLLAEREYTATARVAATPPAELSTSPASYSDLLGTVADVAESRPLLDEVRQAVPGRSVEQLRDQVQGDVVAGTVIIQVSVTDTDPDRAATIANLVVERLPEHDPSNGAFVFHVTEPADVPERFSSPDIPLTLLAATGLALLLAVAVAAVVDRVFRTVSDAQELAEVSDLAVLGVVPRPSAPEELQATDPHAEEFQSLRALRIAIEFASAEDPARLLVVASASGADPWAGWLEVNLAAALAEVGHRVLLVDADRDRGMHPALGAPGDLGLYDVLSGTSTVEEAAQPGPVDGVHVLPLGTAHLAAPSLLEMRFRDLLDDTEDRYDVVIVHAAPISGSEDARIMAIHGAMLLTVPAGRIHPRHVQRAVEHLQMIRLRVLGSVLHGVRPPRSSRRPRLVG</sequence>
<evidence type="ECO:0000256" key="3">
    <source>
        <dbReference type="ARBA" id="ARBA00022777"/>
    </source>
</evidence>